<dbReference type="Proteomes" id="UP000198915">
    <property type="component" value="Unassembled WGS sequence"/>
</dbReference>
<comment type="pathway">
    <text evidence="6">Cell wall biogenesis.</text>
</comment>
<dbReference type="GO" id="GO:0009254">
    <property type="term" value="P:peptidoglycan turnover"/>
    <property type="evidence" value="ECO:0007669"/>
    <property type="project" value="TreeGrafter"/>
</dbReference>
<dbReference type="Gene3D" id="1.10.8.1080">
    <property type="match status" value="1"/>
</dbReference>
<feature type="domain" description="SIS" evidence="13">
    <location>
        <begin position="58"/>
        <end position="221"/>
    </location>
</feature>
<dbReference type="NCBIfam" id="NF003915">
    <property type="entry name" value="PRK05441.1"/>
    <property type="match status" value="1"/>
</dbReference>
<evidence type="ECO:0000313" key="15">
    <source>
        <dbReference type="Proteomes" id="UP000198915"/>
    </source>
</evidence>
<dbReference type="Gene3D" id="3.40.50.10490">
    <property type="entry name" value="Glucose-6-phosphate isomerase like protein, domain 1"/>
    <property type="match status" value="1"/>
</dbReference>
<dbReference type="GO" id="GO:0046348">
    <property type="term" value="P:amino sugar catabolic process"/>
    <property type="evidence" value="ECO:0007669"/>
    <property type="project" value="InterPro"/>
</dbReference>
<dbReference type="GO" id="GO:0097367">
    <property type="term" value="F:carbohydrate derivative binding"/>
    <property type="evidence" value="ECO:0007669"/>
    <property type="project" value="InterPro"/>
</dbReference>
<comment type="miscellaneous">
    <text evidence="12">A lyase-type mechanism (elimination/hydration) is suggested for the cleavage of the lactyl ether bond of MurNAc 6-phosphate, with the formation of an alpha,beta-unsaturated aldehyde intermediate with (E)-stereochemistry, followed by the syn addition of water to give product.</text>
</comment>
<dbReference type="PANTHER" id="PTHR10088:SF4">
    <property type="entry name" value="GLUCOKINASE REGULATORY PROTEIN"/>
    <property type="match status" value="1"/>
</dbReference>
<comment type="pathway">
    <text evidence="5">Amino-sugar metabolism; 1,6-anhydro-N-acetylmuramate degradation.</text>
</comment>
<name>A0A1I3KPS3_9BACL</name>
<dbReference type="FunFam" id="1.10.8.1080:FF:000001">
    <property type="entry name" value="N-acetylmuramic acid 6-phosphate etherase"/>
    <property type="match status" value="1"/>
</dbReference>
<comment type="subunit">
    <text evidence="1 12">Homodimer.</text>
</comment>
<evidence type="ECO:0000313" key="14">
    <source>
        <dbReference type="EMBL" id="SFI74115.1"/>
    </source>
</evidence>
<dbReference type="EMBL" id="FORT01000001">
    <property type="protein sequence ID" value="SFI74115.1"/>
    <property type="molecule type" value="Genomic_DNA"/>
</dbReference>
<comment type="catalytic activity">
    <reaction evidence="4 12">
        <text>N-acetyl-D-muramate 6-phosphate + H2O = N-acetyl-D-glucosamine 6-phosphate + (R)-lactate</text>
        <dbReference type="Rhea" id="RHEA:26410"/>
        <dbReference type="ChEBI" id="CHEBI:15377"/>
        <dbReference type="ChEBI" id="CHEBI:16004"/>
        <dbReference type="ChEBI" id="CHEBI:57513"/>
        <dbReference type="ChEBI" id="CHEBI:58722"/>
        <dbReference type="EC" id="4.2.1.126"/>
    </reaction>
</comment>
<dbReference type="PROSITE" id="PS01272">
    <property type="entry name" value="GCKR"/>
    <property type="match status" value="1"/>
</dbReference>
<dbReference type="SUPFAM" id="SSF53697">
    <property type="entry name" value="SIS domain"/>
    <property type="match status" value="1"/>
</dbReference>
<dbReference type="InterPro" id="IPR005486">
    <property type="entry name" value="Glucokinase_regulatory_CS"/>
</dbReference>
<organism evidence="14 15">
    <name type="scientific">Brevibacillus centrosporus</name>
    <dbReference type="NCBI Taxonomy" id="54910"/>
    <lineage>
        <taxon>Bacteria</taxon>
        <taxon>Bacillati</taxon>
        <taxon>Bacillota</taxon>
        <taxon>Bacilli</taxon>
        <taxon>Bacillales</taxon>
        <taxon>Paenibacillaceae</taxon>
        <taxon>Brevibacillus</taxon>
    </lineage>
</organism>
<evidence type="ECO:0000256" key="4">
    <source>
        <dbReference type="ARBA" id="ARBA00051747"/>
    </source>
</evidence>
<comment type="function">
    <text evidence="12">Specifically catalyzes the cleavage of the D-lactyl ether substituent of MurNAc 6-phosphate, producing GlcNAc 6-phosphate and D-lactate.</text>
</comment>
<evidence type="ECO:0000256" key="6">
    <source>
        <dbReference type="ARBA" id="ARBA00060672"/>
    </source>
</evidence>
<dbReference type="Pfam" id="PF22645">
    <property type="entry name" value="GKRP_SIS_N"/>
    <property type="match status" value="1"/>
</dbReference>
<dbReference type="PROSITE" id="PS50012">
    <property type="entry name" value="RCC1_3"/>
    <property type="match status" value="1"/>
</dbReference>
<accession>A0A1I3KPS3</accession>
<dbReference type="InterPro" id="IPR005488">
    <property type="entry name" value="Etherase_MurQ"/>
</dbReference>
<evidence type="ECO:0000256" key="7">
    <source>
        <dbReference type="ARBA" id="ARBA00061234"/>
    </source>
</evidence>
<evidence type="ECO:0000256" key="1">
    <source>
        <dbReference type="ARBA" id="ARBA00011738"/>
    </source>
</evidence>
<dbReference type="InterPro" id="IPR000408">
    <property type="entry name" value="Reg_chr_condens"/>
</dbReference>
<dbReference type="STRING" id="1884381.SAMN05518846_10143"/>
<comment type="pathway">
    <text evidence="12">Amino-sugar metabolism; N-acetylmuramate degradation.</text>
</comment>
<dbReference type="CDD" id="cd14273">
    <property type="entry name" value="UBA_TAP-C_like"/>
    <property type="match status" value="1"/>
</dbReference>
<keyword evidence="3 12" id="KW-0119">Carbohydrate metabolism</keyword>
<evidence type="ECO:0000256" key="9">
    <source>
        <dbReference type="ARBA" id="ARBA00070061"/>
    </source>
</evidence>
<dbReference type="CDD" id="cd05007">
    <property type="entry name" value="SIS_Etherase"/>
    <property type="match status" value="1"/>
</dbReference>
<dbReference type="RefSeq" id="WP_092265942.1">
    <property type="nucleotide sequence ID" value="NZ_BJOE01000025.1"/>
</dbReference>
<sequence>MKLENLQDLTTEGKNEGTRDLDRLSTRGIVQLMNDEDKKVPFAVERVLDQVSDAVELIVAAMEQGGRLFYFGAGTSGRLGILDASECPPTFGTNPELVQGVIAGGPSAMIRAVEGAEDSAELGQEDVHNYGVTEKDVVVGIAASGRTPYVLGVLKEAQRIGARTIALSCNQPSFINKGVDVAINVVVGPEVLTGSTRLKAGSAQKLVLNMLTTATMIKLGKVYGNLMVNVQATNLKLKERVKRIVMEVTGVGYAEAEMLAEQAKGDAKTAILMKLTDTSREEATRLLNLTNGRIREAIQKYS</sequence>
<dbReference type="InterPro" id="IPR001347">
    <property type="entry name" value="SIS_dom"/>
</dbReference>
<dbReference type="GO" id="GO:0097173">
    <property type="term" value="P:N-acetylmuramic acid catabolic process"/>
    <property type="evidence" value="ECO:0007669"/>
    <property type="project" value="UniProtKB-UniPathway"/>
</dbReference>
<dbReference type="FunFam" id="3.40.50.10490:FF:000014">
    <property type="entry name" value="N-acetylmuramic acid 6-phosphate etherase"/>
    <property type="match status" value="1"/>
</dbReference>
<evidence type="ECO:0000256" key="10">
    <source>
        <dbReference type="ARBA" id="ARBA00077905"/>
    </source>
</evidence>
<evidence type="ECO:0000256" key="3">
    <source>
        <dbReference type="ARBA" id="ARBA00023277"/>
    </source>
</evidence>
<dbReference type="NCBIfam" id="NF009222">
    <property type="entry name" value="PRK12570.1"/>
    <property type="match status" value="1"/>
</dbReference>
<keyword evidence="15" id="KW-1185">Reference proteome</keyword>
<dbReference type="GeneID" id="301129774"/>
<comment type="similarity">
    <text evidence="7 12">Belongs to the GCKR-like family. MurNAc-6-P etherase subfamily.</text>
</comment>
<dbReference type="InterPro" id="IPR040190">
    <property type="entry name" value="MURQ/GCKR"/>
</dbReference>
<dbReference type="EC" id="4.2.1.126" evidence="8 12"/>
<feature type="active site" evidence="12">
    <location>
        <position position="117"/>
    </location>
</feature>
<dbReference type="NCBIfam" id="TIGR00274">
    <property type="entry name" value="N-acetylmuramic acid 6-phosphate etherase"/>
    <property type="match status" value="1"/>
</dbReference>
<dbReference type="HAMAP" id="MF_00068">
    <property type="entry name" value="MurQ"/>
    <property type="match status" value="1"/>
</dbReference>
<evidence type="ECO:0000259" key="13">
    <source>
        <dbReference type="PROSITE" id="PS51464"/>
    </source>
</evidence>
<evidence type="ECO:0000256" key="5">
    <source>
        <dbReference type="ARBA" id="ARBA00060595"/>
    </source>
</evidence>
<dbReference type="InterPro" id="IPR046348">
    <property type="entry name" value="SIS_dom_sf"/>
</dbReference>
<dbReference type="GO" id="GO:0016803">
    <property type="term" value="F:ether hydrolase activity"/>
    <property type="evidence" value="ECO:0007669"/>
    <property type="project" value="TreeGrafter"/>
</dbReference>
<protein>
    <recommendedName>
        <fullName evidence="9 12">N-acetylmuramic acid 6-phosphate etherase</fullName>
        <shortName evidence="12">MurNAc-6-P etherase</shortName>
        <ecNumber evidence="8 12">4.2.1.126</ecNumber>
    </recommendedName>
    <alternativeName>
        <fullName evidence="11 12">N-acetylmuramic acid 6-phosphate hydrolase</fullName>
    </alternativeName>
    <alternativeName>
        <fullName evidence="10 12">N-acetylmuramic acid 6-phosphate lyase</fullName>
    </alternativeName>
</protein>
<dbReference type="GO" id="GO:0016835">
    <property type="term" value="F:carbon-oxygen lyase activity"/>
    <property type="evidence" value="ECO:0007669"/>
    <property type="project" value="UniProtKB-UniRule"/>
</dbReference>
<evidence type="ECO:0000256" key="8">
    <source>
        <dbReference type="ARBA" id="ARBA00067056"/>
    </source>
</evidence>
<dbReference type="PROSITE" id="PS51464">
    <property type="entry name" value="SIS"/>
    <property type="match status" value="1"/>
</dbReference>
<evidence type="ECO:0000256" key="12">
    <source>
        <dbReference type="HAMAP-Rule" id="MF_00068"/>
    </source>
</evidence>
<dbReference type="PANTHER" id="PTHR10088">
    <property type="entry name" value="GLUCOKINASE REGULATORY PROTEIN"/>
    <property type="match status" value="1"/>
</dbReference>
<gene>
    <name evidence="12" type="primary">murQ</name>
    <name evidence="14" type="ORF">SAMN05518846_10143</name>
</gene>
<feature type="active site" description="Proton donor" evidence="12">
    <location>
        <position position="86"/>
    </location>
</feature>
<keyword evidence="2 12" id="KW-0456">Lyase</keyword>
<evidence type="ECO:0000256" key="2">
    <source>
        <dbReference type="ARBA" id="ARBA00023239"/>
    </source>
</evidence>
<reference evidence="15" key="1">
    <citation type="submission" date="2016-10" db="EMBL/GenBank/DDBJ databases">
        <authorList>
            <person name="Varghese N."/>
            <person name="Submissions S."/>
        </authorList>
    </citation>
    <scope>NUCLEOTIDE SEQUENCE [LARGE SCALE GENOMIC DNA]</scope>
    <source>
        <strain evidence="15">OK042</strain>
    </source>
</reference>
<evidence type="ECO:0000256" key="11">
    <source>
        <dbReference type="ARBA" id="ARBA00084049"/>
    </source>
</evidence>
<proteinExistence type="inferred from homology"/>
<dbReference type="AlphaFoldDB" id="A0A1I3KPS3"/>
<dbReference type="UniPathway" id="UPA00342"/>